<evidence type="ECO:0000259" key="4">
    <source>
        <dbReference type="Pfam" id="PF24883"/>
    </source>
</evidence>
<feature type="domain" description="Heterokaryon incompatibility" evidence="3">
    <location>
        <begin position="26"/>
        <end position="112"/>
    </location>
</feature>
<dbReference type="AlphaFoldDB" id="A0A6A6DLB4"/>
<gene>
    <name evidence="5" type="ORF">K469DRAFT_292327</name>
</gene>
<dbReference type="InterPro" id="IPR010730">
    <property type="entry name" value="HET"/>
</dbReference>
<dbReference type="PANTHER" id="PTHR10622:SF11">
    <property type="entry name" value="HET-DOMAIN-CONTAINING PROTEIN"/>
    <property type="match status" value="1"/>
</dbReference>
<evidence type="ECO:0000256" key="2">
    <source>
        <dbReference type="PROSITE-ProRule" id="PRU00221"/>
    </source>
</evidence>
<dbReference type="Gene3D" id="3.40.50.300">
    <property type="entry name" value="P-loop containing nucleotide triphosphate hydrolases"/>
    <property type="match status" value="1"/>
</dbReference>
<dbReference type="PROSITE" id="PS50294">
    <property type="entry name" value="WD_REPEATS_REGION"/>
    <property type="match status" value="1"/>
</dbReference>
<reference evidence="5" key="1">
    <citation type="journal article" date="2020" name="Stud. Mycol.">
        <title>101 Dothideomycetes genomes: a test case for predicting lifestyles and emergence of pathogens.</title>
        <authorList>
            <person name="Haridas S."/>
            <person name="Albert R."/>
            <person name="Binder M."/>
            <person name="Bloem J."/>
            <person name="Labutti K."/>
            <person name="Salamov A."/>
            <person name="Andreopoulos B."/>
            <person name="Baker S."/>
            <person name="Barry K."/>
            <person name="Bills G."/>
            <person name="Bluhm B."/>
            <person name="Cannon C."/>
            <person name="Castanera R."/>
            <person name="Culley D."/>
            <person name="Daum C."/>
            <person name="Ezra D."/>
            <person name="Gonzalez J."/>
            <person name="Henrissat B."/>
            <person name="Kuo A."/>
            <person name="Liang C."/>
            <person name="Lipzen A."/>
            <person name="Lutzoni F."/>
            <person name="Magnuson J."/>
            <person name="Mondo S."/>
            <person name="Nolan M."/>
            <person name="Ohm R."/>
            <person name="Pangilinan J."/>
            <person name="Park H.-J."/>
            <person name="Ramirez L."/>
            <person name="Alfaro M."/>
            <person name="Sun H."/>
            <person name="Tritt A."/>
            <person name="Yoshinaga Y."/>
            <person name="Zwiers L.-H."/>
            <person name="Turgeon B."/>
            <person name="Goodwin S."/>
            <person name="Spatafora J."/>
            <person name="Crous P."/>
            <person name="Grigoriev I."/>
        </authorList>
    </citation>
    <scope>NUCLEOTIDE SEQUENCE</scope>
    <source>
        <strain evidence="5">CBS 207.26</strain>
    </source>
</reference>
<keyword evidence="2" id="KW-0853">WD repeat</keyword>
<dbReference type="SUPFAM" id="SSF50978">
    <property type="entry name" value="WD40 repeat-like"/>
    <property type="match status" value="1"/>
</dbReference>
<dbReference type="Pfam" id="PF06985">
    <property type="entry name" value="HET"/>
    <property type="match status" value="1"/>
</dbReference>
<evidence type="ECO:0000256" key="1">
    <source>
        <dbReference type="ARBA" id="ARBA00022737"/>
    </source>
</evidence>
<dbReference type="Pfam" id="PF00400">
    <property type="entry name" value="WD40"/>
    <property type="match status" value="1"/>
</dbReference>
<dbReference type="Pfam" id="PF24883">
    <property type="entry name" value="NPHP3_N"/>
    <property type="match status" value="1"/>
</dbReference>
<keyword evidence="1" id="KW-0677">Repeat</keyword>
<dbReference type="OrthoDB" id="674604at2759"/>
<evidence type="ECO:0000313" key="5">
    <source>
        <dbReference type="EMBL" id="KAF2180324.1"/>
    </source>
</evidence>
<accession>A0A6A6DLB4</accession>
<dbReference type="Proteomes" id="UP000800200">
    <property type="component" value="Unassembled WGS sequence"/>
</dbReference>
<dbReference type="SUPFAM" id="SSF52540">
    <property type="entry name" value="P-loop containing nucleoside triphosphate hydrolases"/>
    <property type="match status" value="1"/>
</dbReference>
<dbReference type="EMBL" id="ML994659">
    <property type="protein sequence ID" value="KAF2180324.1"/>
    <property type="molecule type" value="Genomic_DNA"/>
</dbReference>
<organism evidence="5 6">
    <name type="scientific">Zopfia rhizophila CBS 207.26</name>
    <dbReference type="NCBI Taxonomy" id="1314779"/>
    <lineage>
        <taxon>Eukaryota</taxon>
        <taxon>Fungi</taxon>
        <taxon>Dikarya</taxon>
        <taxon>Ascomycota</taxon>
        <taxon>Pezizomycotina</taxon>
        <taxon>Dothideomycetes</taxon>
        <taxon>Dothideomycetes incertae sedis</taxon>
        <taxon>Zopfiaceae</taxon>
        <taxon>Zopfia</taxon>
    </lineage>
</organism>
<dbReference type="InterPro" id="IPR036322">
    <property type="entry name" value="WD40_repeat_dom_sf"/>
</dbReference>
<dbReference type="PROSITE" id="PS50082">
    <property type="entry name" value="WD_REPEATS_2"/>
    <property type="match status" value="1"/>
</dbReference>
<dbReference type="InterPro" id="IPR027417">
    <property type="entry name" value="P-loop_NTPase"/>
</dbReference>
<evidence type="ECO:0000259" key="3">
    <source>
        <dbReference type="Pfam" id="PF06985"/>
    </source>
</evidence>
<evidence type="ECO:0000313" key="6">
    <source>
        <dbReference type="Proteomes" id="UP000800200"/>
    </source>
</evidence>
<dbReference type="InterPro" id="IPR015943">
    <property type="entry name" value="WD40/YVTN_repeat-like_dom_sf"/>
</dbReference>
<dbReference type="PANTHER" id="PTHR10622">
    <property type="entry name" value="HET DOMAIN-CONTAINING PROTEIN"/>
    <property type="match status" value="1"/>
</dbReference>
<sequence>MRLLERNSAGELSLTKDFIGDNIPEYAILSHTWGADTEEVTFQDMMDGTGKDKSGYKKICCCGEQAKRDGLQYFWVDTCCIDKSSSAVLSEAIISMFRWYYNATQCYVYLSDISRLAFDVNGKCNQLPWESAIQDSKWFTRGWTLQELLAPTAVKFFSKDWEQLGDKKSLERHIHDITGIPVKALQGSALSNFSFSERLSWAEKRDTTREEDKAYSLLGIFHIQMPVLYGEGGENAFKRLREEINKTSKGPDNNLLHRLPYAVEAPFNSYHRQHEPTCLPDTRVDLLQEIYDWADGQEERCIFWLNGLAGTGKSTIARTVAQKYNEHKRLGASFFFSRDGGDVGHAEKCVASIAVQLASSVPTLHQHICNAVSEDSNIASKGLRDQWNQLIFRPLSQLDGRSVQPSLIIVIDALDECEGEDDVQSVLQLLAEANNLGAARLLVFLTSRPETPVRLGFRAMPGFIHHDLVLHHISRATVDHDIATFLRDRFREMREEFEELPAIWPEDDKIEYLVERADGLFIYAATVCRFIKGDGQWLPQDLLGLVIPDARSGQLPEWERDVPSQSPTWKLDEIYTQILRRSVQGGRDKDRTVQTLKQVIGSFAILAEPLPAATLANLLQMRPEAVNIRIQHLHSVLNVPRNPDHPIRLLHPSFRDFLFDKHRCHDQSFWVEEKQANRTLAVSCIRFMSAFLKQDICNVDAPGMLVAGVEGSRVNQCLPPEVQYACLYWIQHVRKSGAQLCDNDQIHQFLKEHFLHWLEALSWMRKVSEGIRAITSLESIASISDCPDLYSFLHDMKRFALYSRSGIEQVPLQVYCGALAFAPTMSIVKRQFKDQMPRWLQSFLAIEKGWNAMLQTLEGHWGWVYAVAFSPDGKVLASASSDETVSRVN</sequence>
<keyword evidence="6" id="KW-1185">Reference proteome</keyword>
<dbReference type="Gene3D" id="2.130.10.10">
    <property type="entry name" value="YVTN repeat-like/Quinoprotein amine dehydrogenase"/>
    <property type="match status" value="1"/>
</dbReference>
<dbReference type="InterPro" id="IPR056884">
    <property type="entry name" value="NPHP3-like_N"/>
</dbReference>
<name>A0A6A6DLB4_9PEZI</name>
<protein>
    <submittedName>
        <fullName evidence="5">HET-domain-containing protein</fullName>
    </submittedName>
</protein>
<feature type="repeat" description="WD" evidence="2">
    <location>
        <begin position="857"/>
        <end position="889"/>
    </location>
</feature>
<feature type="domain" description="Nephrocystin 3-like N-terminal" evidence="4">
    <location>
        <begin position="289"/>
        <end position="448"/>
    </location>
</feature>
<proteinExistence type="predicted"/>
<dbReference type="InterPro" id="IPR001680">
    <property type="entry name" value="WD40_rpt"/>
</dbReference>